<dbReference type="PANTHER" id="PTHR42985:SF40">
    <property type="entry name" value="LD47995P-RELATED"/>
    <property type="match status" value="1"/>
</dbReference>
<dbReference type="InterPro" id="IPR051163">
    <property type="entry name" value="Sodium:Solute_Symporter_SSF"/>
</dbReference>
<evidence type="ECO:0000256" key="7">
    <source>
        <dbReference type="ARBA" id="ARBA00023053"/>
    </source>
</evidence>
<dbReference type="NCBIfam" id="TIGR00813">
    <property type="entry name" value="sss"/>
    <property type="match status" value="1"/>
</dbReference>
<dbReference type="EMBL" id="UINC01003741">
    <property type="protein sequence ID" value="SVA08871.1"/>
    <property type="molecule type" value="Genomic_DNA"/>
</dbReference>
<dbReference type="AlphaFoldDB" id="A0A381SZY8"/>
<feature type="transmembrane region" description="Helical" evidence="11">
    <location>
        <begin position="156"/>
        <end position="177"/>
    </location>
</feature>
<evidence type="ECO:0000313" key="12">
    <source>
        <dbReference type="EMBL" id="SVA08871.1"/>
    </source>
</evidence>
<evidence type="ECO:0000256" key="3">
    <source>
        <dbReference type="ARBA" id="ARBA00022448"/>
    </source>
</evidence>
<accession>A0A381SZY8</accession>
<dbReference type="PANTHER" id="PTHR42985">
    <property type="entry name" value="SODIUM-COUPLED MONOCARBOXYLATE TRANSPORTER"/>
    <property type="match status" value="1"/>
</dbReference>
<protein>
    <recommendedName>
        <fullName evidence="13">Sodium:solute symporter</fullName>
    </recommendedName>
</protein>
<evidence type="ECO:0000256" key="6">
    <source>
        <dbReference type="ARBA" id="ARBA00022989"/>
    </source>
</evidence>
<feature type="transmembrane region" description="Helical" evidence="11">
    <location>
        <begin position="76"/>
        <end position="97"/>
    </location>
</feature>
<gene>
    <name evidence="12" type="ORF">METZ01_LOCUS61725</name>
</gene>
<evidence type="ECO:0000256" key="9">
    <source>
        <dbReference type="ARBA" id="ARBA00023136"/>
    </source>
</evidence>
<evidence type="ECO:0000256" key="2">
    <source>
        <dbReference type="ARBA" id="ARBA00006434"/>
    </source>
</evidence>
<evidence type="ECO:0000256" key="4">
    <source>
        <dbReference type="ARBA" id="ARBA00022475"/>
    </source>
</evidence>
<evidence type="ECO:0008006" key="13">
    <source>
        <dbReference type="Google" id="ProtNLM"/>
    </source>
</evidence>
<evidence type="ECO:0000256" key="11">
    <source>
        <dbReference type="SAM" id="Phobius"/>
    </source>
</evidence>
<keyword evidence="7" id="KW-0915">Sodium</keyword>
<name>A0A381SZY8_9ZZZZ</name>
<keyword evidence="3" id="KW-0813">Transport</keyword>
<dbReference type="GO" id="GO:0015293">
    <property type="term" value="F:symporter activity"/>
    <property type="evidence" value="ECO:0007669"/>
    <property type="project" value="TreeGrafter"/>
</dbReference>
<feature type="transmembrane region" description="Helical" evidence="11">
    <location>
        <begin position="447"/>
        <end position="473"/>
    </location>
</feature>
<evidence type="ECO:0000256" key="5">
    <source>
        <dbReference type="ARBA" id="ARBA00022692"/>
    </source>
</evidence>
<feature type="transmembrane region" description="Helical" evidence="11">
    <location>
        <begin position="479"/>
        <end position="496"/>
    </location>
</feature>
<feature type="transmembrane region" description="Helical" evidence="11">
    <location>
        <begin position="418"/>
        <end position="435"/>
    </location>
</feature>
<dbReference type="GO" id="GO:0006814">
    <property type="term" value="P:sodium ion transport"/>
    <property type="evidence" value="ECO:0007669"/>
    <property type="project" value="UniProtKB-KW"/>
</dbReference>
<feature type="transmembrane region" description="Helical" evidence="11">
    <location>
        <begin position="279"/>
        <end position="305"/>
    </location>
</feature>
<dbReference type="Pfam" id="PF00474">
    <property type="entry name" value="SSF"/>
    <property type="match status" value="1"/>
</dbReference>
<evidence type="ECO:0000256" key="8">
    <source>
        <dbReference type="ARBA" id="ARBA00023065"/>
    </source>
</evidence>
<feature type="transmembrane region" description="Helical" evidence="11">
    <location>
        <begin position="117"/>
        <end position="144"/>
    </location>
</feature>
<dbReference type="InterPro" id="IPR038377">
    <property type="entry name" value="Na/Glc_symporter_sf"/>
</dbReference>
<keyword evidence="4" id="KW-1003">Cell membrane</keyword>
<feature type="non-terminal residue" evidence="12">
    <location>
        <position position="497"/>
    </location>
</feature>
<dbReference type="PROSITE" id="PS50283">
    <property type="entry name" value="NA_SOLUT_SYMP_3"/>
    <property type="match status" value="1"/>
</dbReference>
<keyword evidence="5 11" id="KW-0812">Transmembrane</keyword>
<feature type="transmembrane region" description="Helical" evidence="11">
    <location>
        <begin position="183"/>
        <end position="201"/>
    </location>
</feature>
<evidence type="ECO:0000256" key="10">
    <source>
        <dbReference type="ARBA" id="ARBA00023201"/>
    </source>
</evidence>
<sequence length="497" mass="54421">MTLHWIDVSVLIGYLALVAIMGIYFSRENKNTEEYFVGGRSFSGWIIGLSLVGTSISSVTFLAYPADAFKTSWIRYVPNLALPLGICIAAYFFLPFFRRGRITSAYEYLEDRFGPSVRVYGGITFIITQLIRISMILYLVSLLINEMTGFSMTASVVIGGVFVALYTVIGGIKAVIWTDVIQTVVLILGGFLTLGVILYHLPGGLAQIFSIALFDGKLAFSELTDTGLRPVEWNLSITSKTGTMLFLVGLTNWLTEYSANQNTVQRYAAAKSTSEARKAMFVCVATSLPIWAFYMFIGTSLYVFFQVFPVPEATDMLTGVRKAEQIFPYFIMNYLPPGLAGLVIAAALAAAMSSLDSSINAISTVTIVDIYRRHLVKGKDDHHYLTAAWLIAAGAAVFMVIGALVLNIADTKTFQDTATILTSLTGGGLLGLYLLGFFTQKGSARSIWIGLIVTFIFTCWTILTSRGIIPGWMQVPFDLYYTGFIGNIVMFAIAVAA</sequence>
<feature type="transmembrane region" description="Helical" evidence="11">
    <location>
        <begin position="45"/>
        <end position="64"/>
    </location>
</feature>
<comment type="similarity">
    <text evidence="2">Belongs to the sodium:solute symporter (SSF) (TC 2.A.21) family.</text>
</comment>
<keyword evidence="10" id="KW-0739">Sodium transport</keyword>
<reference evidence="12" key="1">
    <citation type="submission" date="2018-05" db="EMBL/GenBank/DDBJ databases">
        <authorList>
            <person name="Lanie J.A."/>
            <person name="Ng W.-L."/>
            <person name="Kazmierczak K.M."/>
            <person name="Andrzejewski T.M."/>
            <person name="Davidsen T.M."/>
            <person name="Wayne K.J."/>
            <person name="Tettelin H."/>
            <person name="Glass J.I."/>
            <person name="Rusch D."/>
            <person name="Podicherti R."/>
            <person name="Tsui H.-C.T."/>
            <person name="Winkler M.E."/>
        </authorList>
    </citation>
    <scope>NUCLEOTIDE SEQUENCE</scope>
</reference>
<organism evidence="12">
    <name type="scientific">marine metagenome</name>
    <dbReference type="NCBI Taxonomy" id="408172"/>
    <lineage>
        <taxon>unclassified sequences</taxon>
        <taxon>metagenomes</taxon>
        <taxon>ecological metagenomes</taxon>
    </lineage>
</organism>
<feature type="transmembrane region" description="Helical" evidence="11">
    <location>
        <begin position="384"/>
        <end position="406"/>
    </location>
</feature>
<evidence type="ECO:0000256" key="1">
    <source>
        <dbReference type="ARBA" id="ARBA00004651"/>
    </source>
</evidence>
<dbReference type="Gene3D" id="1.20.1730.10">
    <property type="entry name" value="Sodium/glucose cotransporter"/>
    <property type="match status" value="1"/>
</dbReference>
<proteinExistence type="inferred from homology"/>
<comment type="subcellular location">
    <subcellularLocation>
        <location evidence="1">Cell membrane</location>
        <topology evidence="1">Multi-pass membrane protein</topology>
    </subcellularLocation>
</comment>
<dbReference type="InterPro" id="IPR001734">
    <property type="entry name" value="Na/solute_symporter"/>
</dbReference>
<keyword evidence="9 11" id="KW-0472">Membrane</keyword>
<keyword evidence="8" id="KW-0406">Ion transport</keyword>
<dbReference type="GO" id="GO:0005886">
    <property type="term" value="C:plasma membrane"/>
    <property type="evidence" value="ECO:0007669"/>
    <property type="project" value="UniProtKB-SubCell"/>
</dbReference>
<keyword evidence="6 11" id="KW-1133">Transmembrane helix</keyword>
<feature type="transmembrane region" description="Helical" evidence="11">
    <location>
        <begin position="5"/>
        <end position="25"/>
    </location>
</feature>